<comment type="caution">
    <text evidence="4">The sequence shown here is derived from an EMBL/GenBank/DDBJ whole genome shotgun (WGS) entry which is preliminary data.</text>
</comment>
<dbReference type="InterPro" id="IPR001878">
    <property type="entry name" value="Znf_CCHC"/>
</dbReference>
<keyword evidence="1" id="KW-0479">Metal-binding</keyword>
<evidence type="ECO:0000313" key="5">
    <source>
        <dbReference type="Proteomes" id="UP000693946"/>
    </source>
</evidence>
<evidence type="ECO:0000256" key="2">
    <source>
        <dbReference type="SAM" id="MobiDB-lite"/>
    </source>
</evidence>
<feature type="domain" description="CCHC-type" evidence="3">
    <location>
        <begin position="2"/>
        <end position="18"/>
    </location>
</feature>
<evidence type="ECO:0000256" key="1">
    <source>
        <dbReference type="PROSITE-ProRule" id="PRU00047"/>
    </source>
</evidence>
<accession>A0AAV6RFX7</accession>
<feature type="region of interest" description="Disordered" evidence="2">
    <location>
        <begin position="83"/>
        <end position="170"/>
    </location>
</feature>
<evidence type="ECO:0000313" key="4">
    <source>
        <dbReference type="EMBL" id="KAG7502892.1"/>
    </source>
</evidence>
<feature type="compositionally biased region" description="Polar residues" evidence="2">
    <location>
        <begin position="94"/>
        <end position="110"/>
    </location>
</feature>
<keyword evidence="5" id="KW-1185">Reference proteome</keyword>
<keyword evidence="1" id="KW-0863">Zinc-finger</keyword>
<sequence>MRCFECGNEGHKRSACPRKLTGEGSDPVAGPVLAGAASAGPALAGGGSLSGRCACRSGRPGHGWCCFGRLGRCGRGRWRGTALKQRDRTENAGRKTSWTPESKRSMSQADSDTHTAECDVSGQVSAECDVSRQVPDPTTAKNTDQTEKVSSVADNNDSQIDNNDDSEAYDDIDYDTDCVSVAGSQPDLYTLQELDTFLDETFRKAIKLVCETDVVHAWRVKHPLVRQYTWLRVADGNAKGALLRSRFTTIKDMDAPTSFFFGLEKSASGSKHMACLQLPGGRITTNPVGMKHHAVDYYSKLFNAETCCGDSVDELLQGLPQLTTEDREVLGHSIALVELTAAGGFLLGKGGRWAQQSSSSEKRH</sequence>
<gene>
    <name evidence="4" type="ORF">JOB18_028316</name>
</gene>
<name>A0AAV6RFX7_SOLSE</name>
<proteinExistence type="predicted"/>
<dbReference type="Proteomes" id="UP000693946">
    <property type="component" value="Linkage Group LG2"/>
</dbReference>
<dbReference type="EMBL" id="JAGKHQ010000012">
    <property type="protein sequence ID" value="KAG7502892.1"/>
    <property type="molecule type" value="Genomic_DNA"/>
</dbReference>
<keyword evidence="1" id="KW-0862">Zinc</keyword>
<reference evidence="4 5" key="1">
    <citation type="journal article" date="2021" name="Sci. Rep.">
        <title>Chromosome anchoring in Senegalese sole (Solea senegalensis) reveals sex-associated markers and genome rearrangements in flatfish.</title>
        <authorList>
            <person name="Guerrero-Cozar I."/>
            <person name="Gomez-Garrido J."/>
            <person name="Berbel C."/>
            <person name="Martinez-Blanch J.F."/>
            <person name="Alioto T."/>
            <person name="Claros M.G."/>
            <person name="Gagnaire P.A."/>
            <person name="Manchado M."/>
        </authorList>
    </citation>
    <scope>NUCLEOTIDE SEQUENCE [LARGE SCALE GENOMIC DNA]</scope>
    <source>
        <strain evidence="4">Sse05_10M</strain>
    </source>
</reference>
<organism evidence="4 5">
    <name type="scientific">Solea senegalensis</name>
    <name type="common">Senegalese sole</name>
    <dbReference type="NCBI Taxonomy" id="28829"/>
    <lineage>
        <taxon>Eukaryota</taxon>
        <taxon>Metazoa</taxon>
        <taxon>Chordata</taxon>
        <taxon>Craniata</taxon>
        <taxon>Vertebrata</taxon>
        <taxon>Euteleostomi</taxon>
        <taxon>Actinopterygii</taxon>
        <taxon>Neopterygii</taxon>
        <taxon>Teleostei</taxon>
        <taxon>Neoteleostei</taxon>
        <taxon>Acanthomorphata</taxon>
        <taxon>Carangaria</taxon>
        <taxon>Pleuronectiformes</taxon>
        <taxon>Pleuronectoidei</taxon>
        <taxon>Soleidae</taxon>
        <taxon>Solea</taxon>
    </lineage>
</organism>
<evidence type="ECO:0000259" key="3">
    <source>
        <dbReference type="PROSITE" id="PS50158"/>
    </source>
</evidence>
<dbReference type="AlphaFoldDB" id="A0AAV6RFX7"/>
<dbReference type="GO" id="GO:0008270">
    <property type="term" value="F:zinc ion binding"/>
    <property type="evidence" value="ECO:0007669"/>
    <property type="project" value="UniProtKB-KW"/>
</dbReference>
<protein>
    <submittedName>
        <fullName evidence="4">Transposon TX1 putative 149 kDa</fullName>
    </submittedName>
</protein>
<dbReference type="PROSITE" id="PS50158">
    <property type="entry name" value="ZF_CCHC"/>
    <property type="match status" value="1"/>
</dbReference>
<feature type="compositionally biased region" description="Basic and acidic residues" evidence="2">
    <location>
        <begin position="84"/>
        <end position="93"/>
    </location>
</feature>
<dbReference type="GO" id="GO:0003676">
    <property type="term" value="F:nucleic acid binding"/>
    <property type="evidence" value="ECO:0007669"/>
    <property type="project" value="InterPro"/>
</dbReference>
<feature type="compositionally biased region" description="Polar residues" evidence="2">
    <location>
        <begin position="139"/>
        <end position="153"/>
    </location>
</feature>